<evidence type="ECO:0000259" key="1">
    <source>
        <dbReference type="PROSITE" id="PS50887"/>
    </source>
</evidence>
<dbReference type="InterPro" id="IPR000160">
    <property type="entry name" value="GGDEF_dom"/>
</dbReference>
<dbReference type="CDD" id="cd01949">
    <property type="entry name" value="GGDEF"/>
    <property type="match status" value="1"/>
</dbReference>
<gene>
    <name evidence="2" type="ORF">ACFOZY_04920</name>
</gene>
<dbReference type="PANTHER" id="PTHR45138:SF9">
    <property type="entry name" value="DIGUANYLATE CYCLASE DGCM-RELATED"/>
    <property type="match status" value="1"/>
</dbReference>
<comment type="caution">
    <text evidence="2">The sequence shown here is derived from an EMBL/GenBank/DDBJ whole genome shotgun (WGS) entry which is preliminary data.</text>
</comment>
<protein>
    <submittedName>
        <fullName evidence="2">Diguanylate cyclase domain-containing protein</fullName>
        <ecNumber evidence="2">2.7.7.65</ecNumber>
    </submittedName>
</protein>
<reference evidence="3" key="1">
    <citation type="journal article" date="2019" name="Int. J. Syst. Evol. Microbiol.">
        <title>The Global Catalogue of Microorganisms (GCM) 10K type strain sequencing project: providing services to taxonomists for standard genome sequencing and annotation.</title>
        <authorList>
            <consortium name="The Broad Institute Genomics Platform"/>
            <consortium name="The Broad Institute Genome Sequencing Center for Infectious Disease"/>
            <person name="Wu L."/>
            <person name="Ma J."/>
        </authorList>
    </citation>
    <scope>NUCLEOTIDE SEQUENCE [LARGE SCALE GENOMIC DNA]</scope>
    <source>
        <strain evidence="3">CCUG 59778</strain>
    </source>
</reference>
<dbReference type="InterPro" id="IPR029787">
    <property type="entry name" value="Nucleotide_cyclase"/>
</dbReference>
<dbReference type="Pfam" id="PF00990">
    <property type="entry name" value="GGDEF"/>
    <property type="match status" value="1"/>
</dbReference>
<evidence type="ECO:0000313" key="3">
    <source>
        <dbReference type="Proteomes" id="UP001595817"/>
    </source>
</evidence>
<organism evidence="2 3">
    <name type="scientific">Chungangia koreensis</name>
    <dbReference type="NCBI Taxonomy" id="752657"/>
    <lineage>
        <taxon>Bacteria</taxon>
        <taxon>Bacillati</taxon>
        <taxon>Bacillota</taxon>
        <taxon>Bacilli</taxon>
        <taxon>Lactobacillales</taxon>
        <taxon>Chungangia</taxon>
    </lineage>
</organism>
<dbReference type="Gene3D" id="3.30.450.40">
    <property type="match status" value="2"/>
</dbReference>
<dbReference type="SUPFAM" id="SSF55781">
    <property type="entry name" value="GAF domain-like"/>
    <property type="match status" value="2"/>
</dbReference>
<dbReference type="NCBIfam" id="TIGR00254">
    <property type="entry name" value="GGDEF"/>
    <property type="match status" value="1"/>
</dbReference>
<dbReference type="PANTHER" id="PTHR45138">
    <property type="entry name" value="REGULATORY COMPONENTS OF SENSORY TRANSDUCTION SYSTEM"/>
    <property type="match status" value="1"/>
</dbReference>
<dbReference type="GO" id="GO:0052621">
    <property type="term" value="F:diguanylate cyclase activity"/>
    <property type="evidence" value="ECO:0007669"/>
    <property type="project" value="UniProtKB-EC"/>
</dbReference>
<dbReference type="InterPro" id="IPR029016">
    <property type="entry name" value="GAF-like_dom_sf"/>
</dbReference>
<name>A0ABV8X679_9LACT</name>
<dbReference type="RefSeq" id="WP_378152897.1">
    <property type="nucleotide sequence ID" value="NZ_JBHSEC010000005.1"/>
</dbReference>
<dbReference type="EC" id="2.7.7.65" evidence="2"/>
<dbReference type="InterPro" id="IPR043128">
    <property type="entry name" value="Rev_trsase/Diguanyl_cyclase"/>
</dbReference>
<keyword evidence="2" id="KW-0808">Transferase</keyword>
<dbReference type="InterPro" id="IPR050469">
    <property type="entry name" value="Diguanylate_Cyclase"/>
</dbReference>
<evidence type="ECO:0000313" key="2">
    <source>
        <dbReference type="EMBL" id="MFC4409777.1"/>
    </source>
</evidence>
<keyword evidence="2" id="KW-0548">Nucleotidyltransferase</keyword>
<dbReference type="Proteomes" id="UP001595817">
    <property type="component" value="Unassembled WGS sequence"/>
</dbReference>
<dbReference type="EMBL" id="JBHSEC010000005">
    <property type="protein sequence ID" value="MFC4409777.1"/>
    <property type="molecule type" value="Genomic_DNA"/>
</dbReference>
<dbReference type="Gene3D" id="3.30.70.270">
    <property type="match status" value="1"/>
</dbReference>
<sequence length="627" mass="72552">MSALKDLLTIDRLKVEVLELLLENMTSVNTYEEWFTLFGPHFNRFFNIQQAEFLVFDKERFVPMRWNYSTEKKLNSVSLRDLKEKETEGEAAVLSLFHERGFVYADEVVVIKDDISGPIGVLLLKSTEQWRTFIALPESRRQFIALFSMIVGTVKQSVYRIKQERKYKNLYAVTELFHSTMDVEPILNGIIRSVKNTFPDFETELILSNDYGETLQGIVRNLHYTSERDSTLEAYVSGNMTTEQAPELNARLLNVPIRGRQAIYGILQLAAPYDYLFSNSQMNYIGMLAKTAGNALENAKLYQQSHQLISELQLINETSQKMNLNISLDEKLHYLLEQMDISFKPSQSGFILYDHEREGYNIIGLEDGFISFNGGRFIFYAEDHFKETDEPLFIADIKKQGYVDAEYRSMMAVPLLEHGKVIGFYLVLHREPYYFSFENFKLMQSMIQHSTLAITNSKLRERLQEMVDKDYLTKLYSRKYFDRYVQSSFEKDESGVLLIMDVDNFKTVNDRYGHLKGDEVLIQISERIHTACEEWNGIGVRWGGEEIGIYLPSCRIDVGTTFARQLLTDIPQLTNPSVTVSIGLTEWNQKNVLQTSEIFHQADLALYEAKNSGKNQMRIYGTTNSLQ</sequence>
<dbReference type="SMART" id="SM00267">
    <property type="entry name" value="GGDEF"/>
    <property type="match status" value="1"/>
</dbReference>
<accession>A0ABV8X679</accession>
<dbReference type="SUPFAM" id="SSF55073">
    <property type="entry name" value="Nucleotide cyclase"/>
    <property type="match status" value="1"/>
</dbReference>
<proteinExistence type="predicted"/>
<dbReference type="PROSITE" id="PS50887">
    <property type="entry name" value="GGDEF"/>
    <property type="match status" value="1"/>
</dbReference>
<feature type="domain" description="GGDEF" evidence="1">
    <location>
        <begin position="493"/>
        <end position="622"/>
    </location>
</feature>
<keyword evidence="3" id="KW-1185">Reference proteome</keyword>